<gene>
    <name evidence="2" type="ORF">AOQ84DRAFT_426642</name>
</gene>
<evidence type="ECO:0000313" key="3">
    <source>
        <dbReference type="Proteomes" id="UP000250140"/>
    </source>
</evidence>
<feature type="region of interest" description="Disordered" evidence="1">
    <location>
        <begin position="1"/>
        <end position="28"/>
    </location>
</feature>
<name>A0A8E2EN06_9PEZI</name>
<dbReference type="Proteomes" id="UP000250140">
    <property type="component" value="Unassembled WGS sequence"/>
</dbReference>
<organism evidence="2 3">
    <name type="scientific">Glonium stellatum</name>
    <dbReference type="NCBI Taxonomy" id="574774"/>
    <lineage>
        <taxon>Eukaryota</taxon>
        <taxon>Fungi</taxon>
        <taxon>Dikarya</taxon>
        <taxon>Ascomycota</taxon>
        <taxon>Pezizomycotina</taxon>
        <taxon>Dothideomycetes</taxon>
        <taxon>Pleosporomycetidae</taxon>
        <taxon>Gloniales</taxon>
        <taxon>Gloniaceae</taxon>
        <taxon>Glonium</taxon>
    </lineage>
</organism>
<accession>A0A8E2EN06</accession>
<keyword evidence="3" id="KW-1185">Reference proteome</keyword>
<dbReference type="AlphaFoldDB" id="A0A8E2EN06"/>
<evidence type="ECO:0000313" key="2">
    <source>
        <dbReference type="EMBL" id="OCL01659.1"/>
    </source>
</evidence>
<proteinExistence type="predicted"/>
<sequence>MASLRPPLPLDDYHRSLPPSPYDMDPRDPRVMNAAFDACRMGMDGPEYFGALGMGPFANRSHSQGPYPSGYDQEMMMGASQQNIDDLFVNGQVTYAARYGQLQPKMCADGRFPPDFRTAKTVEEVKVMDPTALDRILRAYVLPTDLRSLRLTSRDSVSTKTAQQAKLCTLFDFLGAVQISERERVKRGALMPY</sequence>
<reference evidence="2 3" key="1">
    <citation type="journal article" date="2016" name="Nat. Commun.">
        <title>Ectomycorrhizal ecology is imprinted in the genome of the dominant symbiotic fungus Cenococcum geophilum.</title>
        <authorList>
            <consortium name="DOE Joint Genome Institute"/>
            <person name="Peter M."/>
            <person name="Kohler A."/>
            <person name="Ohm R.A."/>
            <person name="Kuo A."/>
            <person name="Krutzmann J."/>
            <person name="Morin E."/>
            <person name="Arend M."/>
            <person name="Barry K.W."/>
            <person name="Binder M."/>
            <person name="Choi C."/>
            <person name="Clum A."/>
            <person name="Copeland A."/>
            <person name="Grisel N."/>
            <person name="Haridas S."/>
            <person name="Kipfer T."/>
            <person name="LaButti K."/>
            <person name="Lindquist E."/>
            <person name="Lipzen A."/>
            <person name="Maire R."/>
            <person name="Meier B."/>
            <person name="Mihaltcheva S."/>
            <person name="Molinier V."/>
            <person name="Murat C."/>
            <person name="Poggeler S."/>
            <person name="Quandt C.A."/>
            <person name="Sperisen C."/>
            <person name="Tritt A."/>
            <person name="Tisserant E."/>
            <person name="Crous P.W."/>
            <person name="Henrissat B."/>
            <person name="Nehls U."/>
            <person name="Egli S."/>
            <person name="Spatafora J.W."/>
            <person name="Grigoriev I.V."/>
            <person name="Martin F.M."/>
        </authorList>
    </citation>
    <scope>NUCLEOTIDE SEQUENCE [LARGE SCALE GENOMIC DNA]</scope>
    <source>
        <strain evidence="2 3">CBS 207.34</strain>
    </source>
</reference>
<dbReference type="EMBL" id="KV751092">
    <property type="protein sequence ID" value="OCL01659.1"/>
    <property type="molecule type" value="Genomic_DNA"/>
</dbReference>
<dbReference type="OrthoDB" id="5389823at2759"/>
<evidence type="ECO:0000256" key="1">
    <source>
        <dbReference type="SAM" id="MobiDB-lite"/>
    </source>
</evidence>
<protein>
    <submittedName>
        <fullName evidence="2">Uncharacterized protein</fullName>
    </submittedName>
</protein>